<dbReference type="AlphaFoldDB" id="A0A1F5R7C8"/>
<dbReference type="CDD" id="cd00211">
    <property type="entry name" value="PTS_IIA_fru"/>
    <property type="match status" value="1"/>
</dbReference>
<dbReference type="PANTHER" id="PTHR47738">
    <property type="entry name" value="PTS SYSTEM FRUCTOSE-LIKE EIIA COMPONENT-RELATED"/>
    <property type="match status" value="1"/>
</dbReference>
<dbReference type="InterPro" id="IPR002178">
    <property type="entry name" value="PTS_EIIA_type-2_dom"/>
</dbReference>
<evidence type="ECO:0000313" key="2">
    <source>
        <dbReference type="EMBL" id="OGF10309.1"/>
    </source>
</evidence>
<organism evidence="2 3">
    <name type="scientific">Candidatus Edwardsbacteria bacterium GWF2_54_11</name>
    <dbReference type="NCBI Taxonomy" id="1817851"/>
    <lineage>
        <taxon>Bacteria</taxon>
        <taxon>Candidatus Edwardsiibacteriota</taxon>
    </lineage>
</organism>
<evidence type="ECO:0000259" key="1">
    <source>
        <dbReference type="PROSITE" id="PS51094"/>
    </source>
</evidence>
<comment type="caution">
    <text evidence="2">The sequence shown here is derived from an EMBL/GenBank/DDBJ whole genome shotgun (WGS) entry which is preliminary data.</text>
</comment>
<dbReference type="EMBL" id="MFFM01000039">
    <property type="protein sequence ID" value="OGF10309.1"/>
    <property type="molecule type" value="Genomic_DNA"/>
</dbReference>
<sequence>MGSASVKISSLLKAERIHLNLKAAGRDSALKELVGRTGLEEKEQKILLVSLKQREELGSTGIGKSVAIPHCRSLLLNSLTLIVGRSKAGVDFDSIDKKPAKLFFLIIAPPHDPQNQYLITLGRIAQLAKELSPADALFTADQPAEFISRITELEKNI</sequence>
<proteinExistence type="predicted"/>
<dbReference type="Gene3D" id="3.40.930.10">
    <property type="entry name" value="Mannitol-specific EII, Chain A"/>
    <property type="match status" value="1"/>
</dbReference>
<protein>
    <recommendedName>
        <fullName evidence="1">PTS EIIA type-2 domain-containing protein</fullName>
    </recommendedName>
</protein>
<name>A0A1F5R7C8_9BACT</name>
<reference evidence="2 3" key="1">
    <citation type="journal article" date="2016" name="Nat. Commun.">
        <title>Thousands of microbial genomes shed light on interconnected biogeochemical processes in an aquifer system.</title>
        <authorList>
            <person name="Anantharaman K."/>
            <person name="Brown C.T."/>
            <person name="Hug L.A."/>
            <person name="Sharon I."/>
            <person name="Castelle C.J."/>
            <person name="Probst A.J."/>
            <person name="Thomas B.C."/>
            <person name="Singh A."/>
            <person name="Wilkins M.J."/>
            <person name="Karaoz U."/>
            <person name="Brodie E.L."/>
            <person name="Williams K.H."/>
            <person name="Hubbard S.S."/>
            <person name="Banfield J.F."/>
        </authorList>
    </citation>
    <scope>NUCLEOTIDE SEQUENCE [LARGE SCALE GENOMIC DNA]</scope>
</reference>
<feature type="domain" description="PTS EIIA type-2" evidence="1">
    <location>
        <begin position="10"/>
        <end position="153"/>
    </location>
</feature>
<dbReference type="SUPFAM" id="SSF55804">
    <property type="entry name" value="Phoshotransferase/anion transport protein"/>
    <property type="match status" value="1"/>
</dbReference>
<dbReference type="InterPro" id="IPR051541">
    <property type="entry name" value="PTS_SugarTrans_NitroReg"/>
</dbReference>
<dbReference type="InterPro" id="IPR016152">
    <property type="entry name" value="PTrfase/Anion_transptr"/>
</dbReference>
<dbReference type="Proteomes" id="UP000177230">
    <property type="component" value="Unassembled WGS sequence"/>
</dbReference>
<dbReference type="PROSITE" id="PS51094">
    <property type="entry name" value="PTS_EIIA_TYPE_2"/>
    <property type="match status" value="1"/>
</dbReference>
<gene>
    <name evidence="2" type="ORF">A2024_02135</name>
</gene>
<evidence type="ECO:0000313" key="3">
    <source>
        <dbReference type="Proteomes" id="UP000177230"/>
    </source>
</evidence>
<dbReference type="Pfam" id="PF00359">
    <property type="entry name" value="PTS_EIIA_2"/>
    <property type="match status" value="1"/>
</dbReference>
<accession>A0A1F5R7C8</accession>